<name>A0ACC1LXF2_9FUNG</name>
<evidence type="ECO:0000313" key="2">
    <source>
        <dbReference type="Proteomes" id="UP001139981"/>
    </source>
</evidence>
<feature type="non-terminal residue" evidence="1">
    <location>
        <position position="190"/>
    </location>
</feature>
<organism evidence="1 2">
    <name type="scientific">Coemansia aciculifera</name>
    <dbReference type="NCBI Taxonomy" id="417176"/>
    <lineage>
        <taxon>Eukaryota</taxon>
        <taxon>Fungi</taxon>
        <taxon>Fungi incertae sedis</taxon>
        <taxon>Zoopagomycota</taxon>
        <taxon>Kickxellomycotina</taxon>
        <taxon>Kickxellomycetes</taxon>
        <taxon>Kickxellales</taxon>
        <taxon>Kickxellaceae</taxon>
        <taxon>Coemansia</taxon>
    </lineage>
</organism>
<dbReference type="EMBL" id="JANBVB010002219">
    <property type="protein sequence ID" value="KAJ2887494.1"/>
    <property type="molecule type" value="Genomic_DNA"/>
</dbReference>
<gene>
    <name evidence="1" type="ORF">IWW38_005129</name>
</gene>
<proteinExistence type="predicted"/>
<sequence length="190" mass="19863">MMPNRPAMGSRNGGGVVGSKAFYDARKSTVVGFRKPGINFDALLDDDFDEEDDDDVVAAMGLQALSKSSSSNAVTTNTATTGEVGSNGLSQFGFGGLLHHAAVPPVPELPDDNRAAYPVAPSIDMERSDYGDDELTSGRAYNVLSDIMDPYGPQLTRGNQELYSDDSSNDGILDDLDGLSPAGVNAAGPI</sequence>
<dbReference type="Proteomes" id="UP001139981">
    <property type="component" value="Unassembled WGS sequence"/>
</dbReference>
<keyword evidence="2" id="KW-1185">Reference proteome</keyword>
<comment type="caution">
    <text evidence="1">The sequence shown here is derived from an EMBL/GenBank/DDBJ whole genome shotgun (WGS) entry which is preliminary data.</text>
</comment>
<accession>A0ACC1LXF2</accession>
<reference evidence="1" key="1">
    <citation type="submission" date="2022-07" db="EMBL/GenBank/DDBJ databases">
        <title>Phylogenomic reconstructions and comparative analyses of Kickxellomycotina fungi.</title>
        <authorList>
            <person name="Reynolds N.K."/>
            <person name="Stajich J.E."/>
            <person name="Barry K."/>
            <person name="Grigoriev I.V."/>
            <person name="Crous P."/>
            <person name="Smith M.E."/>
        </authorList>
    </citation>
    <scope>NUCLEOTIDE SEQUENCE</scope>
    <source>
        <strain evidence="1">CBS 190363</strain>
    </source>
</reference>
<protein>
    <submittedName>
        <fullName evidence="1">Uncharacterized protein</fullName>
    </submittedName>
</protein>
<evidence type="ECO:0000313" key="1">
    <source>
        <dbReference type="EMBL" id="KAJ2887494.1"/>
    </source>
</evidence>